<evidence type="ECO:0000313" key="2">
    <source>
        <dbReference type="Proteomes" id="UP000001861"/>
    </source>
</evidence>
<proteinExistence type="predicted"/>
<gene>
    <name evidence="1" type="ORF">CC1G_14949</name>
</gene>
<organism evidence="1 2">
    <name type="scientific">Coprinopsis cinerea (strain Okayama-7 / 130 / ATCC MYA-4618 / FGSC 9003)</name>
    <name type="common">Inky cap fungus</name>
    <name type="synonym">Hormographiella aspergillata</name>
    <dbReference type="NCBI Taxonomy" id="240176"/>
    <lineage>
        <taxon>Eukaryota</taxon>
        <taxon>Fungi</taxon>
        <taxon>Dikarya</taxon>
        <taxon>Basidiomycota</taxon>
        <taxon>Agaricomycotina</taxon>
        <taxon>Agaricomycetes</taxon>
        <taxon>Agaricomycetidae</taxon>
        <taxon>Agaricales</taxon>
        <taxon>Agaricineae</taxon>
        <taxon>Psathyrellaceae</taxon>
        <taxon>Coprinopsis</taxon>
    </lineage>
</organism>
<dbReference type="KEGG" id="cci:CC1G_14949"/>
<dbReference type="InParanoid" id="D6RP43"/>
<comment type="caution">
    <text evidence="1">The sequence shown here is derived from an EMBL/GenBank/DDBJ whole genome shotgun (WGS) entry which is preliminary data.</text>
</comment>
<dbReference type="RefSeq" id="XP_002910618.1">
    <property type="nucleotide sequence ID" value="XM_002910572.1"/>
</dbReference>
<dbReference type="EMBL" id="AACS02000008">
    <property type="protein sequence ID" value="EFI27124.1"/>
    <property type="molecule type" value="Genomic_DNA"/>
</dbReference>
<dbReference type="AlphaFoldDB" id="D6RP43"/>
<dbReference type="SUPFAM" id="SSF81383">
    <property type="entry name" value="F-box domain"/>
    <property type="match status" value="1"/>
</dbReference>
<accession>D6RP43</accession>
<dbReference type="VEuPathDB" id="FungiDB:CC1G_14949"/>
<dbReference type="HOGENOM" id="CLU_2145731_0_0_1"/>
<dbReference type="Proteomes" id="UP000001861">
    <property type="component" value="Unassembled WGS sequence"/>
</dbReference>
<sequence>MNKPMKTVHEDLRSVEQMVSSGVSQADIDIEVAALRKERKELLSKLKTLALRICDLHSQRNELAYISQFPNELLQKVFLLLRGAQPSNAGYHQVIRLTHVCRLWRQVGLNQP</sequence>
<evidence type="ECO:0000313" key="1">
    <source>
        <dbReference type="EMBL" id="EFI27124.1"/>
    </source>
</evidence>
<name>D6RP43_COPC7</name>
<dbReference type="GeneID" id="9378128"/>
<dbReference type="Gene3D" id="1.20.1280.50">
    <property type="match status" value="1"/>
</dbReference>
<dbReference type="InterPro" id="IPR036047">
    <property type="entry name" value="F-box-like_dom_sf"/>
</dbReference>
<keyword evidence="2" id="KW-1185">Reference proteome</keyword>
<protein>
    <submittedName>
        <fullName evidence="1">Uncharacterized protein</fullName>
    </submittedName>
</protein>
<reference evidence="1 2" key="1">
    <citation type="journal article" date="2010" name="Proc. Natl. Acad. Sci. U.S.A.">
        <title>Insights into evolution of multicellular fungi from the assembled chromosomes of the mushroom Coprinopsis cinerea (Coprinus cinereus).</title>
        <authorList>
            <person name="Stajich J.E."/>
            <person name="Wilke S.K."/>
            <person name="Ahren D."/>
            <person name="Au C.H."/>
            <person name="Birren B.W."/>
            <person name="Borodovsky M."/>
            <person name="Burns C."/>
            <person name="Canback B."/>
            <person name="Casselton L.A."/>
            <person name="Cheng C.K."/>
            <person name="Deng J."/>
            <person name="Dietrich F.S."/>
            <person name="Fargo D.C."/>
            <person name="Farman M.L."/>
            <person name="Gathman A.C."/>
            <person name="Goldberg J."/>
            <person name="Guigo R."/>
            <person name="Hoegger P.J."/>
            <person name="Hooker J.B."/>
            <person name="Huggins A."/>
            <person name="James T.Y."/>
            <person name="Kamada T."/>
            <person name="Kilaru S."/>
            <person name="Kodira C."/>
            <person name="Kues U."/>
            <person name="Kupfer D."/>
            <person name="Kwan H.S."/>
            <person name="Lomsadze A."/>
            <person name="Li W."/>
            <person name="Lilly W.W."/>
            <person name="Ma L.J."/>
            <person name="Mackey A.J."/>
            <person name="Manning G."/>
            <person name="Martin F."/>
            <person name="Muraguchi H."/>
            <person name="Natvig D.O."/>
            <person name="Palmerini H."/>
            <person name="Ramesh M.A."/>
            <person name="Rehmeyer C.J."/>
            <person name="Roe B.A."/>
            <person name="Shenoy N."/>
            <person name="Stanke M."/>
            <person name="Ter-Hovhannisyan V."/>
            <person name="Tunlid A."/>
            <person name="Velagapudi R."/>
            <person name="Vision T.J."/>
            <person name="Zeng Q."/>
            <person name="Zolan M.E."/>
            <person name="Pukkila P.J."/>
        </authorList>
    </citation>
    <scope>NUCLEOTIDE SEQUENCE [LARGE SCALE GENOMIC DNA]</scope>
    <source>
        <strain evidence="2">Okayama-7 / 130 / ATCC MYA-4618 / FGSC 9003</strain>
    </source>
</reference>
<dbReference type="OrthoDB" id="3224080at2759"/>